<evidence type="ECO:0000256" key="3">
    <source>
        <dbReference type="ARBA" id="ARBA00023186"/>
    </source>
</evidence>
<feature type="compositionally biased region" description="Basic and acidic residues" evidence="4">
    <location>
        <begin position="414"/>
        <end position="432"/>
    </location>
</feature>
<evidence type="ECO:0000256" key="1">
    <source>
        <dbReference type="ARBA" id="ARBA00022741"/>
    </source>
</evidence>
<dbReference type="PANTHER" id="PTHR42749">
    <property type="entry name" value="CELL SHAPE-DETERMINING PROTEIN MREB"/>
    <property type="match status" value="1"/>
</dbReference>
<dbReference type="AlphaFoldDB" id="A0A2G8AX02"/>
<evidence type="ECO:0000256" key="2">
    <source>
        <dbReference type="ARBA" id="ARBA00022840"/>
    </source>
</evidence>
<keyword evidence="2" id="KW-0067">ATP-binding</keyword>
<dbReference type="STRING" id="110505.ACT16_06270"/>
<dbReference type="SUPFAM" id="SSF53067">
    <property type="entry name" value="Actin-like ATPase domain"/>
    <property type="match status" value="1"/>
</dbReference>
<keyword evidence="5" id="KW-0472">Membrane</keyword>
<dbReference type="OrthoDB" id="5173286at2"/>
<evidence type="ECO:0000256" key="5">
    <source>
        <dbReference type="SAM" id="Phobius"/>
    </source>
</evidence>
<proteinExistence type="predicted"/>
<name>A0A2G8AX02_9MYCO</name>
<dbReference type="RefSeq" id="WP_048890600.1">
    <property type="nucleotide sequence ID" value="NZ_AP024237.1"/>
</dbReference>
<keyword evidence="5" id="KW-1133">Transmembrane helix</keyword>
<dbReference type="InterPro" id="IPR043129">
    <property type="entry name" value="ATPase_NBD"/>
</dbReference>
<evidence type="ECO:0000256" key="4">
    <source>
        <dbReference type="SAM" id="MobiDB-lite"/>
    </source>
</evidence>
<evidence type="ECO:0000313" key="6">
    <source>
        <dbReference type="EMBL" id="BCO35470.1"/>
    </source>
</evidence>
<accession>A0A2G8AX02</accession>
<sequence>MANGHRPAIGLSIGATNLAAVTAERAITRKPVLTLYQGRPPEVGVPVENPNLTEPGLVITDFVDRVGDPVGIVVADGTTHHGETLVAEALRALAYGATGGRALPEAVAVSYPGHWPAPSVEALRGALSRVAEWSRGPQPVALAPDALAALVALQANPGLPSRGIIAVCDFGGSGTSLTLADAAGYQPVAATVRYTDFSGDRIDQALLNHVVADLSAAGSFDSGGTAAIGSLARLRAQCRNAKEQLSSSTLSTLSAELPGFRGDIRLTRSELEELIRQPLDGFVAVVQETLQRNGIRATDVAAVALVGGGANIPAVTTTLSGQLGAPVVAAPRPHLTAAIGAALRAARGPADDSQTTLAPTAAAALDPFAGATVLSDAVPESSGAPALAWSEADDDSGIMPIRTGEYPAPQDSAASEHPRAGVEHEQRPREAARPAIPWYRREAVLITGVVLVVLALGAVIVIALRHAAGGGAPAPAPPSVSTTPAPSETSAPVTESPSTQTTTVTETASTSQPAPSTESTTTPPSTQSTTTEPTTTTQTSTVTTTTTTTSAPAPVGPPFPRIPGIPRLPQPGPGGPPG</sequence>
<feature type="region of interest" description="Disordered" evidence="4">
    <location>
        <begin position="385"/>
        <end position="432"/>
    </location>
</feature>
<feature type="transmembrane region" description="Helical" evidence="5">
    <location>
        <begin position="443"/>
        <end position="464"/>
    </location>
</feature>
<feature type="region of interest" description="Disordered" evidence="4">
    <location>
        <begin position="469"/>
        <end position="578"/>
    </location>
</feature>
<keyword evidence="3" id="KW-0143">Chaperone</keyword>
<dbReference type="GO" id="GO:0005524">
    <property type="term" value="F:ATP binding"/>
    <property type="evidence" value="ECO:0007669"/>
    <property type="project" value="UniProtKB-KW"/>
</dbReference>
<dbReference type="InterPro" id="IPR013126">
    <property type="entry name" value="Hsp_70_fam"/>
</dbReference>
<feature type="compositionally biased region" description="Low complexity" evidence="4">
    <location>
        <begin position="479"/>
        <end position="553"/>
    </location>
</feature>
<dbReference type="PANTHER" id="PTHR42749:SF1">
    <property type="entry name" value="CELL SHAPE-DETERMINING PROTEIN MREB"/>
    <property type="match status" value="1"/>
</dbReference>
<dbReference type="Proteomes" id="UP000595446">
    <property type="component" value="Chromosome"/>
</dbReference>
<gene>
    <name evidence="6" type="ORF">MHEC_19030</name>
</gene>
<protein>
    <submittedName>
        <fullName evidence="6">Uncharacterized protein</fullName>
    </submittedName>
</protein>
<dbReference type="Gene3D" id="3.30.420.40">
    <property type="match status" value="2"/>
</dbReference>
<evidence type="ECO:0000313" key="7">
    <source>
        <dbReference type="Proteomes" id="UP000595446"/>
    </source>
</evidence>
<organism evidence="6 7">
    <name type="scientific">Mycobacterium heckeshornense</name>
    <dbReference type="NCBI Taxonomy" id="110505"/>
    <lineage>
        <taxon>Bacteria</taxon>
        <taxon>Bacillati</taxon>
        <taxon>Actinomycetota</taxon>
        <taxon>Actinomycetes</taxon>
        <taxon>Mycobacteriales</taxon>
        <taxon>Mycobacteriaceae</taxon>
        <taxon>Mycobacterium</taxon>
    </lineage>
</organism>
<dbReference type="Pfam" id="PF00012">
    <property type="entry name" value="HSP70"/>
    <property type="match status" value="1"/>
</dbReference>
<keyword evidence="7" id="KW-1185">Reference proteome</keyword>
<reference evidence="6 7" key="1">
    <citation type="submission" date="2020-12" db="EMBL/GenBank/DDBJ databases">
        <title>Complete genome sequence of Mycobacterium heckeshornense JCM 15655T, closely related to a pathogenic non-tuberculous mycobacterial species Mycobacterium xenopi.</title>
        <authorList>
            <person name="Yoshida M."/>
            <person name="Fukano H."/>
            <person name="Asakura T."/>
            <person name="Suzuki M."/>
            <person name="Hoshino Y."/>
        </authorList>
    </citation>
    <scope>NUCLEOTIDE SEQUENCE [LARGE SCALE GENOMIC DNA]</scope>
    <source>
        <strain evidence="6 7">JCM 15655</strain>
    </source>
</reference>
<dbReference type="Gene3D" id="3.90.640.10">
    <property type="entry name" value="Actin, Chain A, domain 4"/>
    <property type="match status" value="1"/>
</dbReference>
<dbReference type="GO" id="GO:0140662">
    <property type="term" value="F:ATP-dependent protein folding chaperone"/>
    <property type="evidence" value="ECO:0007669"/>
    <property type="project" value="InterPro"/>
</dbReference>
<keyword evidence="1" id="KW-0547">Nucleotide-binding</keyword>
<feature type="compositionally biased region" description="Pro residues" evidence="4">
    <location>
        <begin position="554"/>
        <end position="578"/>
    </location>
</feature>
<dbReference type="EMBL" id="AP024237">
    <property type="protein sequence ID" value="BCO35470.1"/>
    <property type="molecule type" value="Genomic_DNA"/>
</dbReference>
<keyword evidence="5" id="KW-0812">Transmembrane</keyword>